<organism evidence="2 3">
    <name type="scientific">Chaetoceros tenuissimus</name>
    <dbReference type="NCBI Taxonomy" id="426638"/>
    <lineage>
        <taxon>Eukaryota</taxon>
        <taxon>Sar</taxon>
        <taxon>Stramenopiles</taxon>
        <taxon>Ochrophyta</taxon>
        <taxon>Bacillariophyta</taxon>
        <taxon>Coscinodiscophyceae</taxon>
        <taxon>Chaetocerotophycidae</taxon>
        <taxon>Chaetocerotales</taxon>
        <taxon>Chaetocerotaceae</taxon>
        <taxon>Chaetoceros</taxon>
    </lineage>
</organism>
<dbReference type="PANTHER" id="PTHR36009:SF3">
    <property type="entry name" value="TRANSMEMBRANE PROTEIN"/>
    <property type="match status" value="1"/>
</dbReference>
<dbReference type="AlphaFoldDB" id="A0AAD3HG04"/>
<dbReference type="PANTHER" id="PTHR36009">
    <property type="match status" value="1"/>
</dbReference>
<reference evidence="2 3" key="1">
    <citation type="journal article" date="2021" name="Sci. Rep.">
        <title>The genome of the diatom Chaetoceros tenuissimus carries an ancient integrated fragment of an extant virus.</title>
        <authorList>
            <person name="Hongo Y."/>
            <person name="Kimura K."/>
            <person name="Takaki Y."/>
            <person name="Yoshida Y."/>
            <person name="Baba S."/>
            <person name="Kobayashi G."/>
            <person name="Nagasaki K."/>
            <person name="Hano T."/>
            <person name="Tomaru Y."/>
        </authorList>
    </citation>
    <scope>NUCLEOTIDE SEQUENCE [LARGE SCALE GENOMIC DNA]</scope>
    <source>
        <strain evidence="2 3">NIES-3715</strain>
    </source>
</reference>
<dbReference type="Proteomes" id="UP001054902">
    <property type="component" value="Unassembled WGS sequence"/>
</dbReference>
<evidence type="ECO:0000256" key="1">
    <source>
        <dbReference type="SAM" id="Phobius"/>
    </source>
</evidence>
<feature type="transmembrane region" description="Helical" evidence="1">
    <location>
        <begin position="256"/>
        <end position="275"/>
    </location>
</feature>
<dbReference type="EMBL" id="BLLK01000075">
    <property type="protein sequence ID" value="GFH61936.1"/>
    <property type="molecule type" value="Genomic_DNA"/>
</dbReference>
<feature type="transmembrane region" description="Helical" evidence="1">
    <location>
        <begin position="305"/>
        <end position="323"/>
    </location>
</feature>
<proteinExistence type="predicted"/>
<feature type="transmembrane region" description="Helical" evidence="1">
    <location>
        <begin position="161"/>
        <end position="179"/>
    </location>
</feature>
<feature type="transmembrane region" description="Helical" evidence="1">
    <location>
        <begin position="212"/>
        <end position="235"/>
    </location>
</feature>
<comment type="caution">
    <text evidence="2">The sequence shown here is derived from an EMBL/GenBank/DDBJ whole genome shotgun (WGS) entry which is preliminary data.</text>
</comment>
<protein>
    <submittedName>
        <fullName evidence="2">Uncharacterized protein</fullName>
    </submittedName>
</protein>
<accession>A0AAD3HG04</accession>
<gene>
    <name evidence="2" type="ORF">CTEN210_18412</name>
</gene>
<feature type="transmembrane region" description="Helical" evidence="1">
    <location>
        <begin position="384"/>
        <end position="404"/>
    </location>
</feature>
<name>A0AAD3HG04_9STRA</name>
<keyword evidence="1" id="KW-0472">Membrane</keyword>
<evidence type="ECO:0000313" key="3">
    <source>
        <dbReference type="Proteomes" id="UP001054902"/>
    </source>
</evidence>
<keyword evidence="1" id="KW-0812">Transmembrane</keyword>
<keyword evidence="3" id="KW-1185">Reference proteome</keyword>
<keyword evidence="1" id="KW-1133">Transmembrane helix</keyword>
<evidence type="ECO:0000313" key="2">
    <source>
        <dbReference type="EMBL" id="GFH61936.1"/>
    </source>
</evidence>
<sequence length="417" mass="46700">MYCVVSQAFSFGHFFIAIDIIDHFNPSAVSFTSSSECLFRVESTITTSSKRLKKDKMKSVSTAARIFLMTIFTTGTAMARKTESAFQFKPLSSLRADCTQIKSIRNSSAFIAPSKSHSMCSVYQQNHQLRRSVDYTKNSRLFASYNQEEPNEKNPESMYRLIIMTSAFVFENVFSYVLAPGHDGTFFPQQDLDFIGSLLDSNVMFQDPPAGYALFSLLLFNPFIYLPFVWGGILYPEPQVEGGKESTKQRTFNLPALPFVVSSAAFGYIGLYPYLALRPSKSLSTSKKQSTSSIGETIFGNLDNVIAKVAVIVMNLFLIFTFYQSMQSSSHGVWEEVRGFVQLNESSQFVSTTTIDMIIGSILFLDPIADDAVRRGYIPSRQEGLVKMLPFATPLIGPLLWFLVRPEMDKASLDNDS</sequence>